<keyword evidence="5" id="KW-0175">Coiled coil</keyword>
<comment type="caution">
    <text evidence="8">The sequence shown here is derived from an EMBL/GenBank/DDBJ whole genome shotgun (WGS) entry which is preliminary data.</text>
</comment>
<gene>
    <name evidence="8" type="ORF">EBO34_03480</name>
</gene>
<comment type="subcellular location">
    <subcellularLocation>
        <location evidence="1">Membrane</location>
        <topology evidence="1">Multi-pass membrane protein</topology>
    </subcellularLocation>
</comment>
<proteinExistence type="predicted"/>
<dbReference type="InterPro" id="IPR043203">
    <property type="entry name" value="VGCC_Ca_Na"/>
</dbReference>
<dbReference type="GO" id="GO:0001518">
    <property type="term" value="C:voltage-gated sodium channel complex"/>
    <property type="evidence" value="ECO:0007669"/>
    <property type="project" value="TreeGrafter"/>
</dbReference>
<evidence type="ECO:0000256" key="5">
    <source>
        <dbReference type="SAM" id="Coils"/>
    </source>
</evidence>
<dbReference type="InterPro" id="IPR005821">
    <property type="entry name" value="Ion_trans_dom"/>
</dbReference>
<keyword evidence="2 6" id="KW-0812">Transmembrane</keyword>
<dbReference type="PANTHER" id="PTHR10037">
    <property type="entry name" value="VOLTAGE-GATED CATION CHANNEL CALCIUM AND SODIUM"/>
    <property type="match status" value="1"/>
</dbReference>
<keyword evidence="3 6" id="KW-1133">Transmembrane helix</keyword>
<feature type="transmembrane region" description="Helical" evidence="6">
    <location>
        <begin position="201"/>
        <end position="224"/>
    </location>
</feature>
<dbReference type="EMBL" id="RHIB01000001">
    <property type="protein sequence ID" value="RNA70568.1"/>
    <property type="molecule type" value="Genomic_DNA"/>
</dbReference>
<organism evidence="8 9">
    <name type="scientific">Alteribacter keqinensis</name>
    <dbReference type="NCBI Taxonomy" id="2483800"/>
    <lineage>
        <taxon>Bacteria</taxon>
        <taxon>Bacillati</taxon>
        <taxon>Bacillota</taxon>
        <taxon>Bacilli</taxon>
        <taxon>Bacillales</taxon>
        <taxon>Bacillaceae</taxon>
        <taxon>Alteribacter</taxon>
    </lineage>
</organism>
<evidence type="ECO:0000256" key="4">
    <source>
        <dbReference type="ARBA" id="ARBA00023136"/>
    </source>
</evidence>
<dbReference type="OrthoDB" id="5297065at2"/>
<dbReference type="Gene3D" id="1.10.287.70">
    <property type="match status" value="1"/>
</dbReference>
<dbReference type="InterPro" id="IPR027359">
    <property type="entry name" value="Volt_channel_dom_sf"/>
</dbReference>
<dbReference type="Gene3D" id="1.20.120.350">
    <property type="entry name" value="Voltage-gated potassium channels. Chain C"/>
    <property type="match status" value="1"/>
</dbReference>
<feature type="coiled-coil region" evidence="5">
    <location>
        <begin position="224"/>
        <end position="265"/>
    </location>
</feature>
<evidence type="ECO:0000256" key="1">
    <source>
        <dbReference type="ARBA" id="ARBA00004141"/>
    </source>
</evidence>
<dbReference type="SUPFAM" id="SSF81324">
    <property type="entry name" value="Voltage-gated potassium channels"/>
    <property type="match status" value="1"/>
</dbReference>
<feature type="transmembrane region" description="Helical" evidence="6">
    <location>
        <begin position="54"/>
        <end position="74"/>
    </location>
</feature>
<dbReference type="PANTHER" id="PTHR10037:SF62">
    <property type="entry name" value="SODIUM CHANNEL PROTEIN 60E"/>
    <property type="match status" value="1"/>
</dbReference>
<keyword evidence="9" id="KW-1185">Reference proteome</keyword>
<evidence type="ECO:0000256" key="6">
    <source>
        <dbReference type="SAM" id="Phobius"/>
    </source>
</evidence>
<feature type="domain" description="Ion transport" evidence="7">
    <location>
        <begin position="14"/>
        <end position="232"/>
    </location>
</feature>
<evidence type="ECO:0000313" key="8">
    <source>
        <dbReference type="EMBL" id="RNA70568.1"/>
    </source>
</evidence>
<feature type="transmembrane region" description="Helical" evidence="6">
    <location>
        <begin position="86"/>
        <end position="107"/>
    </location>
</feature>
<name>A0A3M7TY94_9BACI</name>
<evidence type="ECO:0000256" key="3">
    <source>
        <dbReference type="ARBA" id="ARBA00022989"/>
    </source>
</evidence>
<evidence type="ECO:0000313" key="9">
    <source>
        <dbReference type="Proteomes" id="UP000278746"/>
    </source>
</evidence>
<feature type="transmembrane region" description="Helical" evidence="6">
    <location>
        <begin position="128"/>
        <end position="151"/>
    </location>
</feature>
<dbReference type="AlphaFoldDB" id="A0A3M7TY94"/>
<dbReference type="GO" id="GO:0005248">
    <property type="term" value="F:voltage-gated sodium channel activity"/>
    <property type="evidence" value="ECO:0007669"/>
    <property type="project" value="TreeGrafter"/>
</dbReference>
<evidence type="ECO:0000256" key="2">
    <source>
        <dbReference type="ARBA" id="ARBA00022692"/>
    </source>
</evidence>
<sequence>MPQWKQKLDTLVEHKYFTAVVITFILFNAVVVGLETYPHLYSEYRSAFLTIDRILLYIFTVEILLRLFAARTMGTFFKSGWNWFDFIIVLSGYLLAGAYFVTVLRILRVLRVFRAISVIPSLRRLVDALLLTIPALGNILLLMSIIFYIFAVTGTMLFQNVSPEYFGSLQLSLLTLFQVVTLESWASQVMRPIFEELPWSWVYFVSFVLVGTFVVFNLFIGVIVNNVEKAEAAETEEIDETKEEVKELRKEVRELKDLLKESLNRSDNNNSG</sequence>
<keyword evidence="4 6" id="KW-0472">Membrane</keyword>
<accession>A0A3M7TY94</accession>
<evidence type="ECO:0000259" key="7">
    <source>
        <dbReference type="Pfam" id="PF00520"/>
    </source>
</evidence>
<dbReference type="Pfam" id="PF00520">
    <property type="entry name" value="Ion_trans"/>
    <property type="match status" value="1"/>
</dbReference>
<reference evidence="8 9" key="1">
    <citation type="submission" date="2018-10" db="EMBL/GenBank/DDBJ databases">
        <title>Bacillus Keqinensis sp. nov., a moderately halophilic bacterium isolated from a saline-alkaline lake.</title>
        <authorList>
            <person name="Wang H."/>
        </authorList>
    </citation>
    <scope>NUCLEOTIDE SEQUENCE [LARGE SCALE GENOMIC DNA]</scope>
    <source>
        <strain evidence="8 9">KQ-3</strain>
    </source>
</reference>
<feature type="transmembrane region" description="Helical" evidence="6">
    <location>
        <begin position="16"/>
        <end position="34"/>
    </location>
</feature>
<dbReference type="Proteomes" id="UP000278746">
    <property type="component" value="Unassembled WGS sequence"/>
</dbReference>
<protein>
    <submittedName>
        <fullName evidence="8">Ion transporter</fullName>
    </submittedName>
</protein>